<dbReference type="GO" id="GO:0016740">
    <property type="term" value="F:transferase activity"/>
    <property type="evidence" value="ECO:0007669"/>
    <property type="project" value="UniProtKB-KW"/>
</dbReference>
<dbReference type="InterPro" id="IPR036465">
    <property type="entry name" value="vWFA_dom_sf"/>
</dbReference>
<dbReference type="Pfam" id="PF13519">
    <property type="entry name" value="VWA_2"/>
    <property type="match status" value="1"/>
</dbReference>
<evidence type="ECO:0000313" key="5">
    <source>
        <dbReference type="EMBL" id="CAE0276155.1"/>
    </source>
</evidence>
<dbReference type="PROSITE" id="PS50127">
    <property type="entry name" value="UBC_2"/>
    <property type="match status" value="1"/>
</dbReference>
<proteinExistence type="predicted"/>
<evidence type="ECO:0000256" key="1">
    <source>
        <dbReference type="ARBA" id="ARBA00022679"/>
    </source>
</evidence>
<dbReference type="Gene3D" id="3.10.110.10">
    <property type="entry name" value="Ubiquitin Conjugating Enzyme"/>
    <property type="match status" value="1"/>
</dbReference>
<dbReference type="EMBL" id="HBIC01010173">
    <property type="protein sequence ID" value="CAE0276155.1"/>
    <property type="molecule type" value="Transcribed_RNA"/>
</dbReference>
<name>A0A7S3M0Q3_9STRA</name>
<dbReference type="CDD" id="cd00198">
    <property type="entry name" value="vWFA"/>
    <property type="match status" value="1"/>
</dbReference>
<dbReference type="PANTHER" id="PTHR24068">
    <property type="entry name" value="UBIQUITIN-CONJUGATING ENZYME E2"/>
    <property type="match status" value="1"/>
</dbReference>
<organism evidence="5">
    <name type="scientific">Spumella elongata</name>
    <dbReference type="NCBI Taxonomy" id="89044"/>
    <lineage>
        <taxon>Eukaryota</taxon>
        <taxon>Sar</taxon>
        <taxon>Stramenopiles</taxon>
        <taxon>Ochrophyta</taxon>
        <taxon>Chrysophyceae</taxon>
        <taxon>Chromulinales</taxon>
        <taxon>Chromulinaceae</taxon>
        <taxon>Spumella</taxon>
    </lineage>
</organism>
<dbReference type="InterPro" id="IPR023313">
    <property type="entry name" value="UBQ-conjugating_AS"/>
</dbReference>
<sequence>MIIGNNNTESRDEDWIACAHPILNINNINVEWLTSLFPGKENSKIQSWIGILHANEFETFQDLANLSSGDWESLNLPLAIAAGIRSFLVTWTEQAAKVSSVNNTLPLALIDQVDCVVMDVSSSMRSKSHVDRDKTREDVSKILFHTLMDKLVSLELSHGVGLLAFGQVLTPIGITREYERFHDELGRLDAKENSTKLYDAIFSAAEMIDGFIEAHPDQIDHNNLKKRIFVLTDGEDNASTEQPWTVAQYLQQHSILLDAIPVAGANAILQALTIASGGLCFDVESEEQGMALFESEATLHVSRREVIVDSTAVPAITDRSVFQSILNDVNSRVKAPVREVRAAVPQTVFAPVLTAMEALRVCESGAAAAPVSKRSGGCIKRILQEYSNFMKDQTHMRAILNPFCSVDMNAEDVSQWKIWLKNLPDPYIGGTWLLSVEFPENYPFSPPRVRFVTPIYHCNVNSSGGLCLDVLKNNWSPALNIFKVVQAILQMLQEPNADDPLDAFKAQVYRDNKPEYLAQARRHTEVNASESAEAMMARYNAVA</sequence>
<dbReference type="PROSITE" id="PS00183">
    <property type="entry name" value="UBC_1"/>
    <property type="match status" value="1"/>
</dbReference>
<dbReference type="InterPro" id="IPR002035">
    <property type="entry name" value="VWF_A"/>
</dbReference>
<keyword evidence="1" id="KW-0808">Transferase</keyword>
<keyword evidence="2" id="KW-0833">Ubl conjugation pathway</keyword>
<dbReference type="Pfam" id="PF00179">
    <property type="entry name" value="UQ_con"/>
    <property type="match status" value="1"/>
</dbReference>
<dbReference type="InterPro" id="IPR016135">
    <property type="entry name" value="UBQ-conjugating_enzyme/RWD"/>
</dbReference>
<gene>
    <name evidence="5" type="ORF">SELO1098_LOCUS4984</name>
</gene>
<evidence type="ECO:0000259" key="4">
    <source>
        <dbReference type="PROSITE" id="PS50127"/>
    </source>
</evidence>
<dbReference type="SUPFAM" id="SSF54495">
    <property type="entry name" value="UBC-like"/>
    <property type="match status" value="1"/>
</dbReference>
<accession>A0A7S3M0Q3</accession>
<protein>
    <recommendedName>
        <fullName evidence="4">UBC core domain-containing protein</fullName>
    </recommendedName>
</protein>
<evidence type="ECO:0000256" key="2">
    <source>
        <dbReference type="ARBA" id="ARBA00022786"/>
    </source>
</evidence>
<reference evidence="5" key="1">
    <citation type="submission" date="2021-01" db="EMBL/GenBank/DDBJ databases">
        <authorList>
            <person name="Corre E."/>
            <person name="Pelletier E."/>
            <person name="Niang G."/>
            <person name="Scheremetjew M."/>
            <person name="Finn R."/>
            <person name="Kale V."/>
            <person name="Holt S."/>
            <person name="Cochrane G."/>
            <person name="Meng A."/>
            <person name="Brown T."/>
            <person name="Cohen L."/>
        </authorList>
    </citation>
    <scope>NUCLEOTIDE SEQUENCE</scope>
    <source>
        <strain evidence="5">CCAP 955/1</strain>
    </source>
</reference>
<feature type="active site" description="Glycyl thioester intermediate" evidence="3">
    <location>
        <position position="467"/>
    </location>
</feature>
<dbReference type="SMART" id="SM00212">
    <property type="entry name" value="UBCc"/>
    <property type="match status" value="1"/>
</dbReference>
<dbReference type="InterPro" id="IPR000608">
    <property type="entry name" value="UBC"/>
</dbReference>
<evidence type="ECO:0000256" key="3">
    <source>
        <dbReference type="PROSITE-ProRule" id="PRU10133"/>
    </source>
</evidence>
<feature type="domain" description="UBC core" evidence="4">
    <location>
        <begin position="377"/>
        <end position="529"/>
    </location>
</feature>
<dbReference type="Gene3D" id="3.40.50.410">
    <property type="entry name" value="von Willebrand factor, type A domain"/>
    <property type="match status" value="1"/>
</dbReference>
<dbReference type="AlphaFoldDB" id="A0A7S3M0Q3"/>
<dbReference type="SUPFAM" id="SSF53300">
    <property type="entry name" value="vWA-like"/>
    <property type="match status" value="1"/>
</dbReference>